<accession>A0A4Z2JFB9</accession>
<sequence>MIIVGSLALGALRQLGDDDAVADEDDQTGQYEAHYDVLEAETNCPFATVFYRPGKHQVRYSQQSCRQPHPHIDHSARKQLPCGLAVGGPHNCQVHCVDHVHRHTEETPKVPGFGCIHGPEGQREDQQEVRHGEMEPDISGLHCRREDSDCYRPGIQKIFELLRIQITRSVNGSEGGCSLKNGY</sequence>
<dbReference type="AlphaFoldDB" id="A0A4Z2JFB9"/>
<dbReference type="EMBL" id="SRLO01000004">
    <property type="protein sequence ID" value="TNN88721.1"/>
    <property type="molecule type" value="Genomic_DNA"/>
</dbReference>
<comment type="caution">
    <text evidence="1">The sequence shown here is derived from an EMBL/GenBank/DDBJ whole genome shotgun (WGS) entry which is preliminary data.</text>
</comment>
<reference evidence="1 2" key="1">
    <citation type="submission" date="2019-03" db="EMBL/GenBank/DDBJ databases">
        <title>First draft genome of Liparis tanakae, snailfish: a comprehensive survey of snailfish specific genes.</title>
        <authorList>
            <person name="Kim W."/>
            <person name="Song I."/>
            <person name="Jeong J.-H."/>
            <person name="Kim D."/>
            <person name="Kim S."/>
            <person name="Ryu S."/>
            <person name="Song J.Y."/>
            <person name="Lee S.K."/>
        </authorList>
    </citation>
    <scope>NUCLEOTIDE SEQUENCE [LARGE SCALE GENOMIC DNA]</scope>
    <source>
        <tissue evidence="1">Muscle</tissue>
    </source>
</reference>
<name>A0A4Z2JFB9_9TELE</name>
<protein>
    <submittedName>
        <fullName evidence="1">Uncharacterized protein</fullName>
    </submittedName>
</protein>
<gene>
    <name evidence="1" type="ORF">EYF80_001053</name>
</gene>
<organism evidence="1 2">
    <name type="scientific">Liparis tanakae</name>
    <name type="common">Tanaka's snailfish</name>
    <dbReference type="NCBI Taxonomy" id="230148"/>
    <lineage>
        <taxon>Eukaryota</taxon>
        <taxon>Metazoa</taxon>
        <taxon>Chordata</taxon>
        <taxon>Craniata</taxon>
        <taxon>Vertebrata</taxon>
        <taxon>Euteleostomi</taxon>
        <taxon>Actinopterygii</taxon>
        <taxon>Neopterygii</taxon>
        <taxon>Teleostei</taxon>
        <taxon>Neoteleostei</taxon>
        <taxon>Acanthomorphata</taxon>
        <taxon>Eupercaria</taxon>
        <taxon>Perciformes</taxon>
        <taxon>Cottioidei</taxon>
        <taxon>Cottales</taxon>
        <taxon>Liparidae</taxon>
        <taxon>Liparis</taxon>
    </lineage>
</organism>
<evidence type="ECO:0000313" key="2">
    <source>
        <dbReference type="Proteomes" id="UP000314294"/>
    </source>
</evidence>
<keyword evidence="2" id="KW-1185">Reference proteome</keyword>
<proteinExistence type="predicted"/>
<evidence type="ECO:0000313" key="1">
    <source>
        <dbReference type="EMBL" id="TNN88721.1"/>
    </source>
</evidence>
<dbReference type="Proteomes" id="UP000314294">
    <property type="component" value="Unassembled WGS sequence"/>
</dbReference>